<comment type="caution">
    <text evidence="5">The sequence shown here is derived from an EMBL/GenBank/DDBJ whole genome shotgun (WGS) entry which is preliminary data.</text>
</comment>
<sequence>MKIQVLGSTVDNETRCTHYHSEKDIIAIKFYCCKEYYPCYQCHLEHAKHSIDVWPKSEFHQKAILCGKCKKELTINEYRESNANCPSCLSNFNPRCQLHSHLYFEE</sequence>
<organism evidence="5 6">
    <name type="scientific">Sutcliffiella rhizosphaerae</name>
    <dbReference type="NCBI Taxonomy" id="2880967"/>
    <lineage>
        <taxon>Bacteria</taxon>
        <taxon>Bacillati</taxon>
        <taxon>Bacillota</taxon>
        <taxon>Bacilli</taxon>
        <taxon>Bacillales</taxon>
        <taxon>Bacillaceae</taxon>
        <taxon>Sutcliffiella</taxon>
    </lineage>
</organism>
<dbReference type="PIRSF" id="PIRSF017292">
    <property type="entry name" value="UCP017292_Znf_CHY"/>
    <property type="match status" value="1"/>
</dbReference>
<feature type="domain" description="CHY-type" evidence="4">
    <location>
        <begin position="9"/>
        <end position="90"/>
    </location>
</feature>
<keyword evidence="3" id="KW-0862">Zinc</keyword>
<dbReference type="InterPro" id="IPR037274">
    <property type="entry name" value="Znf_CHY_sf"/>
</dbReference>
<keyword evidence="1" id="KW-0479">Metal-binding</keyword>
<dbReference type="RefSeq" id="WP_230500422.1">
    <property type="nucleotide sequence ID" value="NZ_CAKJTJ010000005.1"/>
</dbReference>
<gene>
    <name evidence="5" type="ORF">BACCIP111883_01266</name>
</gene>
<evidence type="ECO:0000313" key="6">
    <source>
        <dbReference type="Proteomes" id="UP000789833"/>
    </source>
</evidence>
<evidence type="ECO:0000256" key="3">
    <source>
        <dbReference type="ARBA" id="ARBA00022833"/>
    </source>
</evidence>
<dbReference type="EMBL" id="CAKJTJ010000005">
    <property type="protein sequence ID" value="CAG9620497.1"/>
    <property type="molecule type" value="Genomic_DNA"/>
</dbReference>
<evidence type="ECO:0000259" key="4">
    <source>
        <dbReference type="PROSITE" id="PS51266"/>
    </source>
</evidence>
<dbReference type="Pfam" id="PF05495">
    <property type="entry name" value="zf-CHY"/>
    <property type="match status" value="1"/>
</dbReference>
<accession>A0ABM8YL64</accession>
<dbReference type="InterPro" id="IPR016694">
    <property type="entry name" value="UCP017292"/>
</dbReference>
<dbReference type="PANTHER" id="PTHR28082:SF1">
    <property type="entry name" value="HELPER OF TIM PROTEIN 13"/>
    <property type="match status" value="1"/>
</dbReference>
<dbReference type="Proteomes" id="UP000789833">
    <property type="component" value="Unassembled WGS sequence"/>
</dbReference>
<reference evidence="5 6" key="1">
    <citation type="submission" date="2021-10" db="EMBL/GenBank/DDBJ databases">
        <authorList>
            <person name="Criscuolo A."/>
        </authorList>
    </citation>
    <scope>NUCLEOTIDE SEQUENCE [LARGE SCALE GENOMIC DNA]</scope>
    <source>
        <strain evidence="6">CIP 111883</strain>
    </source>
</reference>
<proteinExistence type="predicted"/>
<dbReference type="PANTHER" id="PTHR28082">
    <property type="entry name" value="ZINC FINGER PROTEIN"/>
    <property type="match status" value="1"/>
</dbReference>
<protein>
    <recommendedName>
        <fullName evidence="4">CHY-type domain-containing protein</fullName>
    </recommendedName>
</protein>
<evidence type="ECO:0000256" key="1">
    <source>
        <dbReference type="ARBA" id="ARBA00022723"/>
    </source>
</evidence>
<dbReference type="PROSITE" id="PS51266">
    <property type="entry name" value="ZF_CHY"/>
    <property type="match status" value="1"/>
</dbReference>
<dbReference type="InterPro" id="IPR008913">
    <property type="entry name" value="Znf_CHY"/>
</dbReference>
<keyword evidence="6" id="KW-1185">Reference proteome</keyword>
<evidence type="ECO:0000256" key="2">
    <source>
        <dbReference type="ARBA" id="ARBA00022771"/>
    </source>
</evidence>
<keyword evidence="2" id="KW-0863">Zinc-finger</keyword>
<name>A0ABM8YL64_9BACI</name>
<dbReference type="InterPro" id="IPR052604">
    <property type="entry name" value="Mito_Tim_assembly_helper"/>
</dbReference>
<dbReference type="SUPFAM" id="SSF161219">
    <property type="entry name" value="CHY zinc finger-like"/>
    <property type="match status" value="1"/>
</dbReference>
<evidence type="ECO:0000313" key="5">
    <source>
        <dbReference type="EMBL" id="CAG9620497.1"/>
    </source>
</evidence>